<dbReference type="AlphaFoldDB" id="A0A6L6LPR6"/>
<feature type="transmembrane region" description="Helical" evidence="1">
    <location>
        <begin position="22"/>
        <end position="41"/>
    </location>
</feature>
<dbReference type="EMBL" id="WMZU01000005">
    <property type="protein sequence ID" value="MTS26657.1"/>
    <property type="molecule type" value="Genomic_DNA"/>
</dbReference>
<keyword evidence="1" id="KW-0812">Transmembrane</keyword>
<dbReference type="InterPro" id="IPR036259">
    <property type="entry name" value="MFS_trans_sf"/>
</dbReference>
<keyword evidence="2" id="KW-0813">Transport</keyword>
<dbReference type="Proteomes" id="UP000472755">
    <property type="component" value="Unassembled WGS sequence"/>
</dbReference>
<feature type="transmembrane region" description="Helical" evidence="1">
    <location>
        <begin position="275"/>
        <end position="305"/>
    </location>
</feature>
<keyword evidence="2" id="KW-0762">Sugar transport</keyword>
<dbReference type="SUPFAM" id="SSF103473">
    <property type="entry name" value="MFS general substrate transporter"/>
    <property type="match status" value="1"/>
</dbReference>
<comment type="caution">
    <text evidence="2">The sequence shown here is derived from an EMBL/GenBank/DDBJ whole genome shotgun (WGS) entry which is preliminary data.</text>
</comment>
<feature type="transmembrane region" description="Helical" evidence="1">
    <location>
        <begin position="50"/>
        <end position="69"/>
    </location>
</feature>
<dbReference type="GO" id="GO:0005886">
    <property type="term" value="C:plasma membrane"/>
    <property type="evidence" value="ECO:0007669"/>
    <property type="project" value="TreeGrafter"/>
</dbReference>
<keyword evidence="1" id="KW-0472">Membrane</keyword>
<dbReference type="RefSeq" id="WP_009322971.1">
    <property type="nucleotide sequence ID" value="NZ_WMZN01000007.1"/>
</dbReference>
<organism evidence="2 3">
    <name type="scientific">Ruthenibacterium lactatiformans</name>
    <dbReference type="NCBI Taxonomy" id="1550024"/>
    <lineage>
        <taxon>Bacteria</taxon>
        <taxon>Bacillati</taxon>
        <taxon>Bacillota</taxon>
        <taxon>Clostridia</taxon>
        <taxon>Eubacteriales</taxon>
        <taxon>Oscillospiraceae</taxon>
        <taxon>Ruthenibacterium</taxon>
    </lineage>
</organism>
<dbReference type="GO" id="GO:0015293">
    <property type="term" value="F:symporter activity"/>
    <property type="evidence" value="ECO:0007669"/>
    <property type="project" value="InterPro"/>
</dbReference>
<feature type="transmembrane region" description="Helical" evidence="1">
    <location>
        <begin position="404"/>
        <end position="425"/>
    </location>
</feature>
<sequence length="494" mass="53580">MFKKKPTASEIDGVQYRRAKTWQIVLCACNALLGLTVYSLIGMASYSASIGYGIATAAVGVILTATRIFDAITDPLVAFLYDRVNTRFGKVRVLLIGGYVVEAVALWLMFDVLSSKGFGIVTFTLLYMLYVVGMTVNNMTVQTLNPILSNDPQQRPTIGVWNTVFNYVVPMIFSIVLNVVLLPLCGGTYNQQFLSTAVRLVIVIGGIGTVLTCIGISSFDKPETFQSIGKREHLKVKDMLEVLRHNRPLQCYIAANASDKIAQQVGSQSIIMTMLFGIIIGNMGLSTILTMVSMLPSIIFAIFGAKYAGKHGSKKGIVTWSTVCMVIALVMIAYFAVIDPTKIAAMGPIMVIYVLLNLAFNGAKMCVTTSGTAFMADVIDYELYRSGQFVPAVVSGTYSLLDKLISSFGALIATGAVALLGYTTTMPQPGDPCTTPLFWMTMALYFGLPILGWIVSLVAMRFSDLDKAKMVEIQKAIAEKKAAAKAQVIAENMK</sequence>
<dbReference type="GO" id="GO:0008643">
    <property type="term" value="P:carbohydrate transport"/>
    <property type="evidence" value="ECO:0007669"/>
    <property type="project" value="InterPro"/>
</dbReference>
<feature type="transmembrane region" description="Helical" evidence="1">
    <location>
        <begin position="89"/>
        <end position="110"/>
    </location>
</feature>
<feature type="transmembrane region" description="Helical" evidence="1">
    <location>
        <begin position="437"/>
        <end position="460"/>
    </location>
</feature>
<keyword evidence="1" id="KW-1133">Transmembrane helix</keyword>
<dbReference type="InterPro" id="IPR039672">
    <property type="entry name" value="MFS_2"/>
</dbReference>
<feature type="transmembrane region" description="Helical" evidence="1">
    <location>
        <begin position="117"/>
        <end position="136"/>
    </location>
</feature>
<reference evidence="2 3" key="1">
    <citation type="journal article" date="2019" name="Nat. Med.">
        <title>A library of human gut bacterial isolates paired with longitudinal multiomics data enables mechanistic microbiome research.</title>
        <authorList>
            <person name="Poyet M."/>
            <person name="Groussin M."/>
            <person name="Gibbons S.M."/>
            <person name="Avila-Pacheco J."/>
            <person name="Jiang X."/>
            <person name="Kearney S.M."/>
            <person name="Perrotta A.R."/>
            <person name="Berdy B."/>
            <person name="Zhao S."/>
            <person name="Lieberman T.D."/>
            <person name="Swanson P.K."/>
            <person name="Smith M."/>
            <person name="Roesemann S."/>
            <person name="Alexander J.E."/>
            <person name="Rich S.A."/>
            <person name="Livny J."/>
            <person name="Vlamakis H."/>
            <person name="Clish C."/>
            <person name="Bullock K."/>
            <person name="Deik A."/>
            <person name="Scott J."/>
            <person name="Pierce K.A."/>
            <person name="Xavier R.J."/>
            <person name="Alm E.J."/>
        </authorList>
    </citation>
    <scope>NUCLEOTIDE SEQUENCE [LARGE SCALE GENOMIC DNA]</scope>
    <source>
        <strain evidence="2 3">BIOML-A4</strain>
    </source>
</reference>
<dbReference type="PANTHER" id="PTHR11328">
    <property type="entry name" value="MAJOR FACILITATOR SUPERFAMILY DOMAIN-CONTAINING PROTEIN"/>
    <property type="match status" value="1"/>
</dbReference>
<proteinExistence type="predicted"/>
<evidence type="ECO:0000256" key="1">
    <source>
        <dbReference type="SAM" id="Phobius"/>
    </source>
</evidence>
<feature type="transmembrane region" description="Helical" evidence="1">
    <location>
        <begin position="164"/>
        <end position="185"/>
    </location>
</feature>
<dbReference type="Pfam" id="PF13347">
    <property type="entry name" value="MFS_2"/>
    <property type="match status" value="1"/>
</dbReference>
<name>A0A6L6LPR6_9FIRM</name>
<feature type="transmembrane region" description="Helical" evidence="1">
    <location>
        <begin position="343"/>
        <end position="360"/>
    </location>
</feature>
<evidence type="ECO:0000313" key="2">
    <source>
        <dbReference type="EMBL" id="MTS26657.1"/>
    </source>
</evidence>
<accession>A0A6L6LPR6</accession>
<dbReference type="Gene3D" id="1.20.1250.20">
    <property type="entry name" value="MFS general substrate transporter like domains"/>
    <property type="match status" value="1"/>
</dbReference>
<dbReference type="PANTHER" id="PTHR11328:SF28">
    <property type="entry name" value="MAJOR FACILITATOR SUPERFAMILY DOMAIN-CONTAINING PROTEIN 12"/>
    <property type="match status" value="1"/>
</dbReference>
<protein>
    <submittedName>
        <fullName evidence="2">Sugar transporter</fullName>
    </submittedName>
</protein>
<feature type="transmembrane region" description="Helical" evidence="1">
    <location>
        <begin position="197"/>
        <end position="219"/>
    </location>
</feature>
<evidence type="ECO:0000313" key="3">
    <source>
        <dbReference type="Proteomes" id="UP000472755"/>
    </source>
</evidence>
<gene>
    <name evidence="2" type="ORF">GMD59_05075</name>
</gene>
<feature type="transmembrane region" description="Helical" evidence="1">
    <location>
        <begin position="317"/>
        <end position="337"/>
    </location>
</feature>